<dbReference type="Proteomes" id="UP000177112">
    <property type="component" value="Unassembled WGS sequence"/>
</dbReference>
<accession>A0A1F6VPS8</accession>
<evidence type="ECO:0000256" key="1">
    <source>
        <dbReference type="SAM" id="Coils"/>
    </source>
</evidence>
<feature type="transmembrane region" description="Helical" evidence="2">
    <location>
        <begin position="251"/>
        <end position="269"/>
    </location>
</feature>
<comment type="caution">
    <text evidence="3">The sequence shown here is derived from an EMBL/GenBank/DDBJ whole genome shotgun (WGS) entry which is preliminary data.</text>
</comment>
<evidence type="ECO:0000313" key="4">
    <source>
        <dbReference type="Proteomes" id="UP000177112"/>
    </source>
</evidence>
<reference evidence="3 4" key="1">
    <citation type="journal article" date="2016" name="Nat. Commun.">
        <title>Thousands of microbial genomes shed light on interconnected biogeochemical processes in an aquifer system.</title>
        <authorList>
            <person name="Anantharaman K."/>
            <person name="Brown C.T."/>
            <person name="Hug L.A."/>
            <person name="Sharon I."/>
            <person name="Castelle C.J."/>
            <person name="Probst A.J."/>
            <person name="Thomas B.C."/>
            <person name="Singh A."/>
            <person name="Wilkins M.J."/>
            <person name="Karaoz U."/>
            <person name="Brodie E.L."/>
            <person name="Williams K.H."/>
            <person name="Hubbard S.S."/>
            <person name="Banfield J.F."/>
        </authorList>
    </citation>
    <scope>NUCLEOTIDE SEQUENCE [LARGE SCALE GENOMIC DNA]</scope>
</reference>
<evidence type="ECO:0000313" key="3">
    <source>
        <dbReference type="EMBL" id="OGI71643.1"/>
    </source>
</evidence>
<dbReference type="EMBL" id="MFTY01000004">
    <property type="protein sequence ID" value="OGI71643.1"/>
    <property type="molecule type" value="Genomic_DNA"/>
</dbReference>
<dbReference type="STRING" id="1801748.A3B84_00100"/>
<gene>
    <name evidence="3" type="ORF">A3B84_00100</name>
</gene>
<keyword evidence="2" id="KW-0472">Membrane</keyword>
<keyword evidence="2" id="KW-1133">Transmembrane helix</keyword>
<proteinExistence type="predicted"/>
<organism evidence="3 4">
    <name type="scientific">Candidatus Nomurabacteria bacterium RIFCSPHIGHO2_02_FULL_35_13</name>
    <dbReference type="NCBI Taxonomy" id="1801748"/>
    <lineage>
        <taxon>Bacteria</taxon>
        <taxon>Candidatus Nomuraibacteriota</taxon>
    </lineage>
</organism>
<sequence length="273" mass="31024">MQKIKKIILVLFLIFSILPMQKIFAQSSNTGFVSGNIWYSKDPFEEGDKVKIYTFVFNPDSRELSGTVIFFDKTVLLGKKEFIIPAKEAEDVSIDWTVTAGDHVIFGKIENAKFLISDNKYEEVYITENETEKSSHTVSKKITSTATDTISEINNAISSSISDITKIVGEKTPDSIAQPMVLGASTIENFRQNIVVASENKKEEVKKEIKTLENAKVTLDSKTAENTLLKPFKYVELFFLTIFSYITNNQILFYGILIIVAFFLLRYVWKKVF</sequence>
<protein>
    <submittedName>
        <fullName evidence="3">Uncharacterized protein</fullName>
    </submittedName>
</protein>
<keyword evidence="1" id="KW-0175">Coiled coil</keyword>
<evidence type="ECO:0000256" key="2">
    <source>
        <dbReference type="SAM" id="Phobius"/>
    </source>
</evidence>
<keyword evidence="2" id="KW-0812">Transmembrane</keyword>
<name>A0A1F6VPS8_9BACT</name>
<feature type="coiled-coil region" evidence="1">
    <location>
        <begin position="195"/>
        <end position="222"/>
    </location>
</feature>
<dbReference type="AlphaFoldDB" id="A0A1F6VPS8"/>